<sequence length="160" mass="18100">MSLPLGAAEQSLLDRHYSAERGDDRRTLAIDVVLNGRAQACGYLYGWSEKALRLAAHHQWLQIQWKALERFNHYSADEEARLNVALAPRMDRLISLFKADVDAVVANVETPPPEEDAFREFKPMIKEAKLTGENASEENLGVWLYQRGSIMALERAFQGS</sequence>
<accession>A0A291MW75</accession>
<dbReference type="KEGG" id="sya:A6768_04705"/>
<dbReference type="EMBL" id="CP023741">
    <property type="protein sequence ID" value="ATI79394.1"/>
    <property type="molecule type" value="Genomic_DNA"/>
</dbReference>
<evidence type="ECO:0000313" key="1">
    <source>
        <dbReference type="EMBL" id="ATI79394.1"/>
    </source>
</evidence>
<reference evidence="1 2" key="1">
    <citation type="submission" date="2017-10" db="EMBL/GenBank/DDBJ databases">
        <title>Sphingobium yanoikuyae S72.</title>
        <authorList>
            <person name="Sanchez E."/>
            <person name="Bustos P."/>
            <person name="Mendoza P."/>
            <person name="Guo X."/>
            <person name="Mendoza A."/>
        </authorList>
    </citation>
    <scope>NUCLEOTIDE SEQUENCE [LARGE SCALE GENOMIC DNA]</scope>
    <source>
        <strain evidence="1 2">S72</strain>
    </source>
</reference>
<organism evidence="1 2">
    <name type="scientific">Sphingobium yanoikuyae</name>
    <name type="common">Sphingomonas yanoikuyae</name>
    <dbReference type="NCBI Taxonomy" id="13690"/>
    <lineage>
        <taxon>Bacteria</taxon>
        <taxon>Pseudomonadati</taxon>
        <taxon>Pseudomonadota</taxon>
        <taxon>Alphaproteobacteria</taxon>
        <taxon>Sphingomonadales</taxon>
        <taxon>Sphingomonadaceae</taxon>
        <taxon>Sphingobium</taxon>
    </lineage>
</organism>
<gene>
    <name evidence="1" type="ORF">A6768_04705</name>
</gene>
<proteinExistence type="predicted"/>
<dbReference type="Proteomes" id="UP000219422">
    <property type="component" value="Chromosome"/>
</dbReference>
<dbReference type="AlphaFoldDB" id="A0A291MW75"/>
<protein>
    <submittedName>
        <fullName evidence="1">Uncharacterized protein</fullName>
    </submittedName>
</protein>
<name>A0A291MW75_SPHYA</name>
<evidence type="ECO:0000313" key="2">
    <source>
        <dbReference type="Proteomes" id="UP000219422"/>
    </source>
</evidence>